<feature type="domain" description="B30.2/SPRY" evidence="13">
    <location>
        <begin position="272"/>
        <end position="478"/>
    </location>
</feature>
<dbReference type="InterPro" id="IPR001870">
    <property type="entry name" value="B30.2/SPRY"/>
</dbReference>
<evidence type="ECO:0000256" key="12">
    <source>
        <dbReference type="SAM" id="MobiDB-lite"/>
    </source>
</evidence>
<dbReference type="InterPro" id="IPR003877">
    <property type="entry name" value="SPRY_dom"/>
</dbReference>
<feature type="region of interest" description="Disordered" evidence="12">
    <location>
        <begin position="305"/>
        <end position="336"/>
    </location>
</feature>
<evidence type="ECO:0000256" key="5">
    <source>
        <dbReference type="ARBA" id="ARBA00022776"/>
    </source>
</evidence>
<dbReference type="InParanoid" id="A0A667XUI8"/>
<evidence type="ECO:0000256" key="8">
    <source>
        <dbReference type="ARBA" id="ARBA00023306"/>
    </source>
</evidence>
<dbReference type="InterPro" id="IPR036116">
    <property type="entry name" value="FN3_sf"/>
</dbReference>
<evidence type="ECO:0000256" key="7">
    <source>
        <dbReference type="ARBA" id="ARBA00023212"/>
    </source>
</evidence>
<dbReference type="GO" id="GO:0051302">
    <property type="term" value="P:regulation of cell division"/>
    <property type="evidence" value="ECO:0007669"/>
    <property type="project" value="TreeGrafter"/>
</dbReference>
<dbReference type="InterPro" id="IPR013783">
    <property type="entry name" value="Ig-like_fold"/>
</dbReference>
<dbReference type="Ensembl" id="ENSMMDT00005016136.1">
    <property type="protein sequence ID" value="ENSMMDP00005015719.1"/>
    <property type="gene ID" value="ENSMMDG00005007561.1"/>
</dbReference>
<evidence type="ECO:0000256" key="6">
    <source>
        <dbReference type="ARBA" id="ARBA00023054"/>
    </source>
</evidence>
<dbReference type="GO" id="GO:0005813">
    <property type="term" value="C:centrosome"/>
    <property type="evidence" value="ECO:0007669"/>
    <property type="project" value="UniProtKB-SubCell"/>
</dbReference>
<proteinExistence type="predicted"/>
<feature type="domain" description="Fibronectin type-III" evidence="14">
    <location>
        <begin position="168"/>
        <end position="272"/>
    </location>
</feature>
<keyword evidence="5" id="KW-0498">Mitosis</keyword>
<dbReference type="InterPro" id="IPR050617">
    <property type="entry name" value="E3_ligase_FN3/SPRY"/>
</dbReference>
<comment type="subcellular location">
    <subcellularLocation>
        <location evidence="2">Cleavage furrow</location>
    </subcellularLocation>
    <subcellularLocation>
        <location evidence="1">Cytoplasm</location>
        <location evidence="1">Cytoskeleton</location>
        <location evidence="1">Microtubule organizing center</location>
        <location evidence="1">Centrosome</location>
    </subcellularLocation>
</comment>
<evidence type="ECO:0000256" key="4">
    <source>
        <dbReference type="ARBA" id="ARBA00022701"/>
    </source>
</evidence>
<dbReference type="Gene3D" id="1.20.5.170">
    <property type="match status" value="1"/>
</dbReference>
<dbReference type="PANTHER" id="PTHR24099">
    <property type="entry name" value="E3 UBIQUITIN-PROTEIN LIGASE TRIM36-RELATED"/>
    <property type="match status" value="1"/>
</dbReference>
<dbReference type="SUPFAM" id="SSF49899">
    <property type="entry name" value="Concanavalin A-like lectins/glucanases"/>
    <property type="match status" value="1"/>
</dbReference>
<dbReference type="Gene3D" id="2.60.40.10">
    <property type="entry name" value="Immunoglobulins"/>
    <property type="match status" value="1"/>
</dbReference>
<dbReference type="AlphaFoldDB" id="A0A667XUI8"/>
<dbReference type="InterPro" id="IPR003879">
    <property type="entry name" value="Butyrophylin_SPRY"/>
</dbReference>
<evidence type="ECO:0000256" key="11">
    <source>
        <dbReference type="ARBA" id="ARBA00039546"/>
    </source>
</evidence>
<keyword evidence="16" id="KW-1185">Reference proteome</keyword>
<dbReference type="GO" id="GO:0032154">
    <property type="term" value="C:cleavage furrow"/>
    <property type="evidence" value="ECO:0007669"/>
    <property type="project" value="UniProtKB-SubCell"/>
</dbReference>
<evidence type="ECO:0000256" key="3">
    <source>
        <dbReference type="ARBA" id="ARBA00022618"/>
    </source>
</evidence>
<comment type="subunit">
    <text evidence="10">Oligomerization is required for binding to microtubules.</text>
</comment>
<evidence type="ECO:0000313" key="15">
    <source>
        <dbReference type="Ensembl" id="ENSMMDP00005015719.1"/>
    </source>
</evidence>
<dbReference type="InterPro" id="IPR003961">
    <property type="entry name" value="FN3_dom"/>
</dbReference>
<dbReference type="Pfam" id="PF00622">
    <property type="entry name" value="SPRY"/>
    <property type="match status" value="1"/>
</dbReference>
<accession>A0A667XUI8</accession>
<dbReference type="GeneTree" id="ENSGT00940000159440"/>
<dbReference type="Gene3D" id="2.60.120.920">
    <property type="match status" value="1"/>
</dbReference>
<evidence type="ECO:0000313" key="16">
    <source>
        <dbReference type="Proteomes" id="UP000472263"/>
    </source>
</evidence>
<dbReference type="Pfam" id="PF00041">
    <property type="entry name" value="fn3"/>
    <property type="match status" value="1"/>
</dbReference>
<reference evidence="15" key="3">
    <citation type="submission" date="2025-09" db="UniProtKB">
        <authorList>
            <consortium name="Ensembl"/>
        </authorList>
    </citation>
    <scope>IDENTIFICATION</scope>
</reference>
<keyword evidence="7" id="KW-0963">Cytoplasm</keyword>
<sequence>MQQDDLETLIWHLESLRKITNTLALKNEEITNFICSLKQSLDNLEMNSNRVQEDLESEFSSLHTVLDELKENMMTRIKQERASRTYELQSQLSSCSKALESSEELLELANQTLCSSETDGFTQVTHHVTMAPAFRLSLKAKASDNMSHLMVDFSQEREMLRGIKFLPVPATPEIQMSECQVCDNTVAISWTLPEPDSKIDHYILEHRRTNHEGPPRIREEYPWMVVEGIREMEHTLTGLRFDTRYMTFRVRACNKAVAGEFSEPVTLETHAFLFKLDSGSAHQNLRVEDLNVEWDSSGGKIQDIRKDKNRTNSPLHSPARTALMSPKRAPTARPGRDRFTAESYTVLADTVIDAGQQYWEVRFDKESKAFAVGVALRSLGRFDQLGKSSASWCIHLNNWLQQSLTAKHNNKARTLDCPIPDRIGVYCNYEEGTLSFYNAKTKQLMHTFRTKFQQPIIPAFMVWNGSFSVQTGLQVPSVVQSGQRKNSGTSSSNASLT</sequence>
<dbReference type="GO" id="GO:0002244">
    <property type="term" value="P:hematopoietic progenitor cell differentiation"/>
    <property type="evidence" value="ECO:0007669"/>
    <property type="project" value="Ensembl"/>
</dbReference>
<keyword evidence="3" id="KW-0132">Cell division</keyword>
<keyword evidence="6" id="KW-0175">Coiled coil</keyword>
<dbReference type="CDD" id="cd00063">
    <property type="entry name" value="FN3"/>
    <property type="match status" value="1"/>
</dbReference>
<keyword evidence="7" id="KW-0206">Cytoskeleton</keyword>
<dbReference type="PROSITE" id="PS50853">
    <property type="entry name" value="FN3"/>
    <property type="match status" value="1"/>
</dbReference>
<evidence type="ECO:0000259" key="13">
    <source>
        <dbReference type="PROSITE" id="PS50188"/>
    </source>
</evidence>
<dbReference type="InterPro" id="IPR003649">
    <property type="entry name" value="Bbox_C"/>
</dbReference>
<dbReference type="SMART" id="SM00449">
    <property type="entry name" value="SPRY"/>
    <property type="match status" value="1"/>
</dbReference>
<keyword evidence="4" id="KW-0493">Microtubule</keyword>
<keyword evidence="8" id="KW-0131">Cell cycle</keyword>
<gene>
    <name evidence="15" type="primary">FSD1</name>
    <name evidence="15" type="synonym">fsd1</name>
</gene>
<dbReference type="PRINTS" id="PR01407">
    <property type="entry name" value="BUTYPHLNCDUF"/>
</dbReference>
<reference evidence="15" key="1">
    <citation type="submission" date="2019-06" db="EMBL/GenBank/DDBJ databases">
        <authorList>
            <consortium name="Wellcome Sanger Institute Data Sharing"/>
        </authorList>
    </citation>
    <scope>NUCLEOTIDE SEQUENCE [LARGE SCALE GENOMIC DNA]</scope>
</reference>
<evidence type="ECO:0000256" key="10">
    <source>
        <dbReference type="ARBA" id="ARBA00038555"/>
    </source>
</evidence>
<dbReference type="FunCoup" id="A0A667XUI8">
    <property type="interactions" value="446"/>
</dbReference>
<dbReference type="PANTHER" id="PTHR24099:SF4">
    <property type="entry name" value="FIBRONECTIN TYPE III AND SPRY DOMAIN-CONTAINING PROTEIN 1"/>
    <property type="match status" value="1"/>
</dbReference>
<dbReference type="GO" id="GO:0060236">
    <property type="term" value="P:regulation of mitotic spindle organization"/>
    <property type="evidence" value="ECO:0007669"/>
    <property type="project" value="TreeGrafter"/>
</dbReference>
<dbReference type="Proteomes" id="UP000472263">
    <property type="component" value="Chromosome 4"/>
</dbReference>
<dbReference type="SMART" id="SM00060">
    <property type="entry name" value="FN3"/>
    <property type="match status" value="1"/>
</dbReference>
<feature type="region of interest" description="Disordered" evidence="12">
    <location>
        <begin position="478"/>
        <end position="497"/>
    </location>
</feature>
<dbReference type="GO" id="GO:0007219">
    <property type="term" value="P:Notch signaling pathway"/>
    <property type="evidence" value="ECO:0007669"/>
    <property type="project" value="Ensembl"/>
</dbReference>
<dbReference type="GO" id="GO:0051301">
    <property type="term" value="P:cell division"/>
    <property type="evidence" value="ECO:0007669"/>
    <property type="project" value="UniProtKB-KW"/>
</dbReference>
<evidence type="ECO:0000256" key="9">
    <source>
        <dbReference type="ARBA" id="ARBA00037674"/>
    </source>
</evidence>
<dbReference type="SUPFAM" id="SSF49265">
    <property type="entry name" value="Fibronectin type III"/>
    <property type="match status" value="1"/>
</dbReference>
<dbReference type="SMART" id="SM00502">
    <property type="entry name" value="BBC"/>
    <property type="match status" value="1"/>
</dbReference>
<dbReference type="InterPro" id="IPR043136">
    <property type="entry name" value="B30.2/SPRY_sf"/>
</dbReference>
<dbReference type="GO" id="GO:0005874">
    <property type="term" value="C:microtubule"/>
    <property type="evidence" value="ECO:0007669"/>
    <property type="project" value="UniProtKB-KW"/>
</dbReference>
<comment type="function">
    <text evidence="9">May be involved in microtubule organization and stabilization.</text>
</comment>
<organism evidence="15 16">
    <name type="scientific">Myripristis murdjan</name>
    <name type="common">pinecone soldierfish</name>
    <dbReference type="NCBI Taxonomy" id="586833"/>
    <lineage>
        <taxon>Eukaryota</taxon>
        <taxon>Metazoa</taxon>
        <taxon>Chordata</taxon>
        <taxon>Craniata</taxon>
        <taxon>Vertebrata</taxon>
        <taxon>Euteleostomi</taxon>
        <taxon>Actinopterygii</taxon>
        <taxon>Neopterygii</taxon>
        <taxon>Teleostei</taxon>
        <taxon>Neoteleostei</taxon>
        <taxon>Acanthomorphata</taxon>
        <taxon>Holocentriformes</taxon>
        <taxon>Holocentridae</taxon>
        <taxon>Myripristis</taxon>
    </lineage>
</organism>
<evidence type="ECO:0000256" key="1">
    <source>
        <dbReference type="ARBA" id="ARBA00004300"/>
    </source>
</evidence>
<evidence type="ECO:0000259" key="14">
    <source>
        <dbReference type="PROSITE" id="PS50853"/>
    </source>
</evidence>
<protein>
    <recommendedName>
        <fullName evidence="11">Fibronectin type III and SPRY domain-containing protein 1</fullName>
    </recommendedName>
</protein>
<dbReference type="InterPro" id="IPR013320">
    <property type="entry name" value="ConA-like_dom_sf"/>
</dbReference>
<dbReference type="GO" id="GO:0060271">
    <property type="term" value="P:cilium assembly"/>
    <property type="evidence" value="ECO:0007669"/>
    <property type="project" value="Ensembl"/>
</dbReference>
<reference evidence="15" key="2">
    <citation type="submission" date="2025-08" db="UniProtKB">
        <authorList>
            <consortium name="Ensembl"/>
        </authorList>
    </citation>
    <scope>IDENTIFICATION</scope>
</reference>
<dbReference type="GO" id="GO:0008017">
    <property type="term" value="F:microtubule binding"/>
    <property type="evidence" value="ECO:0007669"/>
    <property type="project" value="TreeGrafter"/>
</dbReference>
<dbReference type="PROSITE" id="PS50188">
    <property type="entry name" value="B302_SPRY"/>
    <property type="match status" value="1"/>
</dbReference>
<name>A0A667XUI8_9TELE</name>
<evidence type="ECO:0000256" key="2">
    <source>
        <dbReference type="ARBA" id="ARBA00004626"/>
    </source>
</evidence>